<dbReference type="Pfam" id="PF04297">
    <property type="entry name" value="UPF0122"/>
    <property type="match status" value="1"/>
</dbReference>
<evidence type="ECO:0000256" key="2">
    <source>
        <dbReference type="ARBA" id="ARBA00024764"/>
    </source>
</evidence>
<dbReference type="InterPro" id="IPR036388">
    <property type="entry name" value="WH-like_DNA-bd_sf"/>
</dbReference>
<dbReference type="EMBL" id="VUNQ01000001">
    <property type="protein sequence ID" value="MSU00047.1"/>
    <property type="molecule type" value="Genomic_DNA"/>
</dbReference>
<dbReference type="SUPFAM" id="SSF88659">
    <property type="entry name" value="Sigma3 and sigma4 domains of RNA polymerase sigma factors"/>
    <property type="match status" value="1"/>
</dbReference>
<comment type="function">
    <text evidence="2 3">Might take part in the signal recognition particle (SRP) pathway. This is inferred from the conservation of its genetic proximity to ftsY/ffh. May be a regulatory protein.</text>
</comment>
<dbReference type="PANTHER" id="PTHR40083">
    <property type="entry name" value="UPF0122 PROTEIN CBO2450/CLC_2298"/>
    <property type="match status" value="1"/>
</dbReference>
<gene>
    <name evidence="4" type="ORF">FYJ83_01025</name>
</gene>
<proteinExistence type="inferred from homology"/>
<dbReference type="InterPro" id="IPR007394">
    <property type="entry name" value="UPF0122"/>
</dbReference>
<dbReference type="AlphaFoldDB" id="A0A6N7XQN2"/>
<dbReference type="RefSeq" id="WP_154438211.1">
    <property type="nucleotide sequence ID" value="NZ_JAHLPJ010000001.1"/>
</dbReference>
<evidence type="ECO:0000313" key="4">
    <source>
        <dbReference type="EMBL" id="MSU00047.1"/>
    </source>
</evidence>
<dbReference type="Proteomes" id="UP000469523">
    <property type="component" value="Unassembled WGS sequence"/>
</dbReference>
<organism evidence="4 5">
    <name type="scientific">Tissierella pigra</name>
    <dbReference type="NCBI Taxonomy" id="2607614"/>
    <lineage>
        <taxon>Bacteria</taxon>
        <taxon>Bacillati</taxon>
        <taxon>Bacillota</taxon>
        <taxon>Tissierellia</taxon>
        <taxon>Tissierellales</taxon>
        <taxon>Tissierellaceae</taxon>
        <taxon>Tissierella</taxon>
    </lineage>
</organism>
<comment type="similarity">
    <text evidence="1 3">Belongs to the UPF0122 family.</text>
</comment>
<protein>
    <recommendedName>
        <fullName evidence="3">UPF0122 protein FYJ83_01025</fullName>
    </recommendedName>
</protein>
<comment type="caution">
    <text evidence="4">The sequence shown here is derived from an EMBL/GenBank/DDBJ whole genome shotgun (WGS) entry which is preliminary data.</text>
</comment>
<dbReference type="Gene3D" id="1.10.10.10">
    <property type="entry name" value="Winged helix-like DNA-binding domain superfamily/Winged helix DNA-binding domain"/>
    <property type="match status" value="1"/>
</dbReference>
<evidence type="ECO:0000256" key="3">
    <source>
        <dbReference type="HAMAP-Rule" id="MF_00245"/>
    </source>
</evidence>
<dbReference type="InterPro" id="IPR054831">
    <property type="entry name" value="UPF0122_fam_protein"/>
</dbReference>
<reference evidence="4 5" key="1">
    <citation type="submission" date="2019-09" db="EMBL/GenBank/DDBJ databases">
        <title>In-depth cultivation of the pig gut microbiome towards novel bacterial diversity and tailored functional studies.</title>
        <authorList>
            <person name="Wylensek D."/>
            <person name="Hitch T.C.A."/>
            <person name="Clavel T."/>
        </authorList>
    </citation>
    <scope>NUCLEOTIDE SEQUENCE [LARGE SCALE GENOMIC DNA]</scope>
    <source>
        <strain evidence="4 5">WCA3-693-APC-4?</strain>
    </source>
</reference>
<sequence>MVEKLVEIGILFDFYGKLLSEKQYLVIELYYIHDLSLGEIGDELNVTRQGVFDLLKRAEQKLYQYEESLKLVEKFYSSHKEIKNIVQIAEDIIKIAKDRNDNIIENKAININEICKKILHNSREVVE</sequence>
<keyword evidence="5" id="KW-1185">Reference proteome</keyword>
<name>A0A6N7XQN2_9FIRM</name>
<keyword evidence="4" id="KW-0238">DNA-binding</keyword>
<dbReference type="NCBIfam" id="NF045758">
    <property type="entry name" value="YlxM"/>
    <property type="match status" value="1"/>
</dbReference>
<accession>A0A6N7XQN2</accession>
<dbReference type="InterPro" id="IPR013324">
    <property type="entry name" value="RNA_pol_sigma_r3/r4-like"/>
</dbReference>
<dbReference type="PANTHER" id="PTHR40083:SF1">
    <property type="entry name" value="UPF0122 PROTEIN YLXM"/>
    <property type="match status" value="1"/>
</dbReference>
<dbReference type="GO" id="GO:0003677">
    <property type="term" value="F:DNA binding"/>
    <property type="evidence" value="ECO:0007669"/>
    <property type="project" value="UniProtKB-KW"/>
</dbReference>
<dbReference type="HAMAP" id="MF_00245">
    <property type="entry name" value="UPF0122"/>
    <property type="match status" value="1"/>
</dbReference>
<evidence type="ECO:0000256" key="1">
    <source>
        <dbReference type="ARBA" id="ARBA00008720"/>
    </source>
</evidence>
<evidence type="ECO:0000313" key="5">
    <source>
        <dbReference type="Proteomes" id="UP000469523"/>
    </source>
</evidence>